<proteinExistence type="predicted"/>
<gene>
    <name evidence="3" type="ORF">KDA27_07570</name>
</gene>
<evidence type="ECO:0000313" key="3">
    <source>
        <dbReference type="EMBL" id="MCA9755643.1"/>
    </source>
</evidence>
<dbReference type="PROSITE" id="PS00188">
    <property type="entry name" value="BIOTIN"/>
    <property type="match status" value="1"/>
</dbReference>
<evidence type="ECO:0000256" key="1">
    <source>
        <dbReference type="ARBA" id="ARBA00023267"/>
    </source>
</evidence>
<dbReference type="PANTHER" id="PTHR45266:SF3">
    <property type="entry name" value="OXALOACETATE DECARBOXYLASE ALPHA CHAIN"/>
    <property type="match status" value="1"/>
</dbReference>
<dbReference type="InterPro" id="IPR050709">
    <property type="entry name" value="Biotin_Carboxyl_Carrier/Decarb"/>
</dbReference>
<dbReference type="Pfam" id="PF00364">
    <property type="entry name" value="Biotin_lipoyl"/>
    <property type="match status" value="1"/>
</dbReference>
<reference evidence="3" key="1">
    <citation type="submission" date="2020-04" db="EMBL/GenBank/DDBJ databases">
        <authorList>
            <person name="Zhang T."/>
        </authorList>
    </citation>
    <scope>NUCLEOTIDE SEQUENCE</scope>
    <source>
        <strain evidence="3">HKST-UBA02</strain>
    </source>
</reference>
<dbReference type="InterPro" id="IPR000089">
    <property type="entry name" value="Biotin_lipoyl"/>
</dbReference>
<protein>
    <recommendedName>
        <fullName evidence="2">Lipoyl-binding domain-containing protein</fullName>
    </recommendedName>
</protein>
<dbReference type="SUPFAM" id="SSF51230">
    <property type="entry name" value="Single hybrid motif"/>
    <property type="match status" value="1"/>
</dbReference>
<sequence>MTDSRKYQRFVSRFGEEQRTFDVASGESSSFWVKRIETETTDEPIEVSWNPIGHGRVLFRIGGRVRIARIAQSTPQEFIVEMDGRQIPVRADDEITARALHQKAASGAASGPAKLLAPMPGTIVNVLIDEGESVAKGQPVIVIEAMKMQNEITAPIAGTIHGLKAGAGQAVEARALLCEIVP</sequence>
<dbReference type="PROSITE" id="PS50968">
    <property type="entry name" value="BIOTINYL_LIPOYL"/>
    <property type="match status" value="1"/>
</dbReference>
<dbReference type="FunFam" id="2.40.50.100:FF:000003">
    <property type="entry name" value="Acetyl-CoA carboxylase biotin carboxyl carrier protein"/>
    <property type="match status" value="1"/>
</dbReference>
<dbReference type="PANTHER" id="PTHR45266">
    <property type="entry name" value="OXALOACETATE DECARBOXYLASE ALPHA CHAIN"/>
    <property type="match status" value="1"/>
</dbReference>
<name>A0A956ND08_UNCEI</name>
<dbReference type="InterPro" id="IPR011053">
    <property type="entry name" value="Single_hybrid_motif"/>
</dbReference>
<dbReference type="Gene3D" id="2.40.50.100">
    <property type="match status" value="1"/>
</dbReference>
<comment type="caution">
    <text evidence="3">The sequence shown here is derived from an EMBL/GenBank/DDBJ whole genome shotgun (WGS) entry which is preliminary data.</text>
</comment>
<feature type="domain" description="Lipoyl-binding" evidence="2">
    <location>
        <begin position="106"/>
        <end position="181"/>
    </location>
</feature>
<dbReference type="EMBL" id="JAGQHS010000028">
    <property type="protein sequence ID" value="MCA9755643.1"/>
    <property type="molecule type" value="Genomic_DNA"/>
</dbReference>
<keyword evidence="1" id="KW-0092">Biotin</keyword>
<dbReference type="Proteomes" id="UP000739538">
    <property type="component" value="Unassembled WGS sequence"/>
</dbReference>
<dbReference type="CDD" id="cd06850">
    <property type="entry name" value="biotinyl_domain"/>
    <property type="match status" value="1"/>
</dbReference>
<evidence type="ECO:0000259" key="2">
    <source>
        <dbReference type="PROSITE" id="PS50968"/>
    </source>
</evidence>
<dbReference type="AlphaFoldDB" id="A0A956ND08"/>
<dbReference type="InterPro" id="IPR001882">
    <property type="entry name" value="Biotin_BS"/>
</dbReference>
<organism evidence="3 4">
    <name type="scientific">Eiseniibacteriota bacterium</name>
    <dbReference type="NCBI Taxonomy" id="2212470"/>
    <lineage>
        <taxon>Bacteria</taxon>
        <taxon>Candidatus Eiseniibacteriota</taxon>
    </lineage>
</organism>
<accession>A0A956ND08</accession>
<reference evidence="3" key="2">
    <citation type="journal article" date="2021" name="Microbiome">
        <title>Successional dynamics and alternative stable states in a saline activated sludge microbial community over 9 years.</title>
        <authorList>
            <person name="Wang Y."/>
            <person name="Ye J."/>
            <person name="Ju F."/>
            <person name="Liu L."/>
            <person name="Boyd J.A."/>
            <person name="Deng Y."/>
            <person name="Parks D.H."/>
            <person name="Jiang X."/>
            <person name="Yin X."/>
            <person name="Woodcroft B.J."/>
            <person name="Tyson G.W."/>
            <person name="Hugenholtz P."/>
            <person name="Polz M.F."/>
            <person name="Zhang T."/>
        </authorList>
    </citation>
    <scope>NUCLEOTIDE SEQUENCE</scope>
    <source>
        <strain evidence="3">HKST-UBA02</strain>
    </source>
</reference>
<evidence type="ECO:0000313" key="4">
    <source>
        <dbReference type="Proteomes" id="UP000739538"/>
    </source>
</evidence>